<dbReference type="CDD" id="cd00130">
    <property type="entry name" value="PAS"/>
    <property type="match status" value="1"/>
</dbReference>
<dbReference type="Gene3D" id="1.10.10.60">
    <property type="entry name" value="Homeodomain-like"/>
    <property type="match status" value="1"/>
</dbReference>
<evidence type="ECO:0000256" key="8">
    <source>
        <dbReference type="SAM" id="Coils"/>
    </source>
</evidence>
<keyword evidence="3" id="KW-0067">ATP-binding</keyword>
<feature type="coiled-coil region" evidence="8">
    <location>
        <begin position="166"/>
        <end position="193"/>
    </location>
</feature>
<evidence type="ECO:0000256" key="3">
    <source>
        <dbReference type="ARBA" id="ARBA00022840"/>
    </source>
</evidence>
<dbReference type="Gene3D" id="1.10.8.60">
    <property type="match status" value="1"/>
</dbReference>
<dbReference type="InterPro" id="IPR000700">
    <property type="entry name" value="PAS-assoc_C"/>
</dbReference>
<dbReference type="NCBIfam" id="TIGR00229">
    <property type="entry name" value="sensory_box"/>
    <property type="match status" value="1"/>
</dbReference>
<keyword evidence="2" id="KW-0058">Aromatic hydrocarbons catabolism</keyword>
<dbReference type="InterPro" id="IPR027417">
    <property type="entry name" value="P-loop_NTPase"/>
</dbReference>
<dbReference type="InterPro" id="IPR058031">
    <property type="entry name" value="AAA_lid_NorR"/>
</dbReference>
<evidence type="ECO:0000259" key="9">
    <source>
        <dbReference type="PROSITE" id="PS50045"/>
    </source>
</evidence>
<evidence type="ECO:0000256" key="5">
    <source>
        <dbReference type="ARBA" id="ARBA00023125"/>
    </source>
</evidence>
<dbReference type="SUPFAM" id="SSF55785">
    <property type="entry name" value="PYP-like sensor domain (PAS domain)"/>
    <property type="match status" value="1"/>
</dbReference>
<evidence type="ECO:0000259" key="11">
    <source>
        <dbReference type="PROSITE" id="PS50113"/>
    </source>
</evidence>
<proteinExistence type="predicted"/>
<accession>A0A1T5ASB2</accession>
<evidence type="ECO:0000256" key="7">
    <source>
        <dbReference type="ARBA" id="ARBA00029500"/>
    </source>
</evidence>
<name>A0A1T5ASB2_9FIRM</name>
<reference evidence="13" key="1">
    <citation type="submission" date="2017-02" db="EMBL/GenBank/DDBJ databases">
        <authorList>
            <person name="Varghese N."/>
            <person name="Submissions S."/>
        </authorList>
    </citation>
    <scope>NUCLEOTIDE SEQUENCE [LARGE SCALE GENOMIC DNA]</scope>
    <source>
        <strain evidence="13">ATCC 35199</strain>
    </source>
</reference>
<dbReference type="InterPro" id="IPR002078">
    <property type="entry name" value="Sigma_54_int"/>
</dbReference>
<keyword evidence="1" id="KW-0547">Nucleotide-binding</keyword>
<sequence>MDNVNMNEIGYKSDEQDLFKKREADALAIADSISDGIYITDKNGVVTAINKAFTEITGIKAADIVGKNMQQVWNNVVLNSDPAFIEIKPEDKANAFDMFNNGKKKTLKTRKPCSIALLVLKEKKPISVLTTIDRMNKRVLITGTPFLDEDKNVVQVLTIIKDLTELFVLREKLEEVEKEKAKYLSEIKNLKKDIKERQLYKDLISKSSSMDKVIKLIENVSKTDATILITGETGVGKEVVARTIFKNSKRANGPYIRVNCAAIPENLLESELFGYEKGSFTGASQNGKLGLFEMANNGTILLDEIGEIPVKLQPKLLRVLQEREIKRIGGTSNIKIDVRVIAATNLNLEDEVKKGNFREDLYYRLNVIPIELPPLRERKEDISLLVYNFLGKFNKAYGKTKDFDITALEILENYSWPGNVRELENSIERLVVIGDEHLITRNTILSVLGQDKFYEASTETIDGTLKEAVDKFERNILEKTLKSCGSTYKAAKILGITQSTVVRKAKALGITEW</sequence>
<keyword evidence="5" id="KW-0238">DNA-binding</keyword>
<organism evidence="12 13">
    <name type="scientific">Acetoanaerobium noterae</name>
    <dbReference type="NCBI Taxonomy" id="745369"/>
    <lineage>
        <taxon>Bacteria</taxon>
        <taxon>Bacillati</taxon>
        <taxon>Bacillota</taxon>
        <taxon>Clostridia</taxon>
        <taxon>Peptostreptococcales</taxon>
        <taxon>Filifactoraceae</taxon>
        <taxon>Acetoanaerobium</taxon>
    </lineage>
</organism>
<dbReference type="Gene3D" id="3.30.450.20">
    <property type="entry name" value="PAS domain"/>
    <property type="match status" value="1"/>
</dbReference>
<dbReference type="GO" id="GO:0006355">
    <property type="term" value="P:regulation of DNA-templated transcription"/>
    <property type="evidence" value="ECO:0007669"/>
    <property type="project" value="InterPro"/>
</dbReference>
<dbReference type="InterPro" id="IPR025662">
    <property type="entry name" value="Sigma_54_int_dom_ATP-bd_1"/>
</dbReference>
<evidence type="ECO:0000259" key="10">
    <source>
        <dbReference type="PROSITE" id="PS50112"/>
    </source>
</evidence>
<dbReference type="InterPro" id="IPR003593">
    <property type="entry name" value="AAA+_ATPase"/>
</dbReference>
<dbReference type="InterPro" id="IPR009057">
    <property type="entry name" value="Homeodomain-like_sf"/>
</dbReference>
<dbReference type="Pfam" id="PF13426">
    <property type="entry name" value="PAS_9"/>
    <property type="match status" value="1"/>
</dbReference>
<dbReference type="SMART" id="SM00091">
    <property type="entry name" value="PAS"/>
    <property type="match status" value="1"/>
</dbReference>
<dbReference type="PANTHER" id="PTHR32071">
    <property type="entry name" value="TRANSCRIPTIONAL REGULATORY PROTEIN"/>
    <property type="match status" value="1"/>
</dbReference>
<dbReference type="EMBL" id="FUYN01000002">
    <property type="protein sequence ID" value="SKB37872.1"/>
    <property type="molecule type" value="Genomic_DNA"/>
</dbReference>
<evidence type="ECO:0000256" key="6">
    <source>
        <dbReference type="ARBA" id="ARBA00023163"/>
    </source>
</evidence>
<dbReference type="Gene3D" id="3.40.50.300">
    <property type="entry name" value="P-loop containing nucleotide triphosphate hydrolases"/>
    <property type="match status" value="1"/>
</dbReference>
<dbReference type="PROSITE" id="PS50113">
    <property type="entry name" value="PAC"/>
    <property type="match status" value="1"/>
</dbReference>
<protein>
    <recommendedName>
        <fullName evidence="7">HTH-type transcriptional regulatory protein TyrR</fullName>
    </recommendedName>
</protein>
<dbReference type="PROSITE" id="PS00675">
    <property type="entry name" value="SIGMA54_INTERACT_1"/>
    <property type="match status" value="1"/>
</dbReference>
<feature type="domain" description="Sigma-54 factor interaction" evidence="9">
    <location>
        <begin position="203"/>
        <end position="432"/>
    </location>
</feature>
<dbReference type="SMART" id="SM00382">
    <property type="entry name" value="AAA"/>
    <property type="match status" value="1"/>
</dbReference>
<dbReference type="SUPFAM" id="SSF46689">
    <property type="entry name" value="Homeodomain-like"/>
    <property type="match status" value="1"/>
</dbReference>
<dbReference type="PROSITE" id="PS50112">
    <property type="entry name" value="PAS"/>
    <property type="match status" value="1"/>
</dbReference>
<evidence type="ECO:0000256" key="2">
    <source>
        <dbReference type="ARBA" id="ARBA00022797"/>
    </source>
</evidence>
<keyword evidence="8" id="KW-0175">Coiled coil</keyword>
<feature type="domain" description="PAC" evidence="11">
    <location>
        <begin position="122"/>
        <end position="175"/>
    </location>
</feature>
<dbReference type="PROSITE" id="PS00676">
    <property type="entry name" value="SIGMA54_INTERACT_2"/>
    <property type="match status" value="1"/>
</dbReference>
<dbReference type="GO" id="GO:0005524">
    <property type="term" value="F:ATP binding"/>
    <property type="evidence" value="ECO:0007669"/>
    <property type="project" value="UniProtKB-KW"/>
</dbReference>
<evidence type="ECO:0000256" key="4">
    <source>
        <dbReference type="ARBA" id="ARBA00023015"/>
    </source>
</evidence>
<dbReference type="InterPro" id="IPR025943">
    <property type="entry name" value="Sigma_54_int_dom_ATP-bd_2"/>
</dbReference>
<evidence type="ECO:0000313" key="12">
    <source>
        <dbReference type="EMBL" id="SKB37872.1"/>
    </source>
</evidence>
<gene>
    <name evidence="12" type="ORF">SAMN02745120_1150</name>
</gene>
<dbReference type="PROSITE" id="PS00688">
    <property type="entry name" value="SIGMA54_INTERACT_3"/>
    <property type="match status" value="1"/>
</dbReference>
<keyword evidence="4" id="KW-0805">Transcription regulation</keyword>
<dbReference type="InterPro" id="IPR000014">
    <property type="entry name" value="PAS"/>
</dbReference>
<evidence type="ECO:0000256" key="1">
    <source>
        <dbReference type="ARBA" id="ARBA00022741"/>
    </source>
</evidence>
<dbReference type="Proteomes" id="UP000243406">
    <property type="component" value="Unassembled WGS sequence"/>
</dbReference>
<dbReference type="AlphaFoldDB" id="A0A1T5ASB2"/>
<dbReference type="CDD" id="cd00009">
    <property type="entry name" value="AAA"/>
    <property type="match status" value="1"/>
</dbReference>
<dbReference type="InterPro" id="IPR035965">
    <property type="entry name" value="PAS-like_dom_sf"/>
</dbReference>
<dbReference type="Pfam" id="PF18024">
    <property type="entry name" value="HTH_50"/>
    <property type="match status" value="1"/>
</dbReference>
<dbReference type="Pfam" id="PF00158">
    <property type="entry name" value="Sigma54_activat"/>
    <property type="match status" value="1"/>
</dbReference>
<keyword evidence="6" id="KW-0804">Transcription</keyword>
<dbReference type="Pfam" id="PF25601">
    <property type="entry name" value="AAA_lid_14"/>
    <property type="match status" value="1"/>
</dbReference>
<dbReference type="GO" id="GO:0003677">
    <property type="term" value="F:DNA binding"/>
    <property type="evidence" value="ECO:0007669"/>
    <property type="project" value="UniProtKB-KW"/>
</dbReference>
<evidence type="ECO:0000313" key="13">
    <source>
        <dbReference type="Proteomes" id="UP000243406"/>
    </source>
</evidence>
<dbReference type="OrthoDB" id="9803970at2"/>
<feature type="domain" description="PAS" evidence="10">
    <location>
        <begin position="22"/>
        <end position="69"/>
    </location>
</feature>
<keyword evidence="13" id="KW-1185">Reference proteome</keyword>
<dbReference type="RefSeq" id="WP_079589064.1">
    <property type="nucleotide sequence ID" value="NZ_FUYN01000002.1"/>
</dbReference>
<dbReference type="PROSITE" id="PS50045">
    <property type="entry name" value="SIGMA54_INTERACT_4"/>
    <property type="match status" value="1"/>
</dbReference>
<dbReference type="InterPro" id="IPR030828">
    <property type="entry name" value="HTH_TyrR"/>
</dbReference>
<dbReference type="InterPro" id="IPR025944">
    <property type="entry name" value="Sigma_54_int_dom_CS"/>
</dbReference>
<dbReference type="SUPFAM" id="SSF52540">
    <property type="entry name" value="P-loop containing nucleoside triphosphate hydrolases"/>
    <property type="match status" value="1"/>
</dbReference>
<dbReference type="FunFam" id="3.40.50.300:FF:000006">
    <property type="entry name" value="DNA-binding transcriptional regulator NtrC"/>
    <property type="match status" value="1"/>
</dbReference>
<dbReference type="PANTHER" id="PTHR32071:SF57">
    <property type="entry name" value="C4-DICARBOXYLATE TRANSPORT TRANSCRIPTIONAL REGULATORY PROTEIN DCTD"/>
    <property type="match status" value="1"/>
</dbReference>